<dbReference type="AlphaFoldDB" id="A0A1J7I9E0"/>
<dbReference type="EMBL" id="KV875104">
    <property type="protein sequence ID" value="OIW24263.1"/>
    <property type="molecule type" value="Genomic_DNA"/>
</dbReference>
<protein>
    <submittedName>
        <fullName evidence="1">Uncharacterized protein</fullName>
    </submittedName>
</protein>
<dbReference type="Proteomes" id="UP000182658">
    <property type="component" value="Unassembled WGS sequence"/>
</dbReference>
<keyword evidence="2" id="KW-1185">Reference proteome</keyword>
<evidence type="ECO:0000313" key="1">
    <source>
        <dbReference type="EMBL" id="OIW24263.1"/>
    </source>
</evidence>
<organism evidence="1 2">
    <name type="scientific">Coniochaeta ligniaria NRRL 30616</name>
    <dbReference type="NCBI Taxonomy" id="1408157"/>
    <lineage>
        <taxon>Eukaryota</taxon>
        <taxon>Fungi</taxon>
        <taxon>Dikarya</taxon>
        <taxon>Ascomycota</taxon>
        <taxon>Pezizomycotina</taxon>
        <taxon>Sordariomycetes</taxon>
        <taxon>Sordariomycetidae</taxon>
        <taxon>Coniochaetales</taxon>
        <taxon>Coniochaetaceae</taxon>
        <taxon>Coniochaeta</taxon>
    </lineage>
</organism>
<reference evidence="1 2" key="1">
    <citation type="submission" date="2016-10" db="EMBL/GenBank/DDBJ databases">
        <title>Draft genome sequence of Coniochaeta ligniaria NRRL30616, a lignocellulolytic fungus for bioabatement of inhibitors in plant biomass hydrolysates.</title>
        <authorList>
            <consortium name="DOE Joint Genome Institute"/>
            <person name="Jimenez D.J."/>
            <person name="Hector R.E."/>
            <person name="Riley R."/>
            <person name="Sun H."/>
            <person name="Grigoriev I.V."/>
            <person name="Van Elsas J.D."/>
            <person name="Nichols N.N."/>
        </authorList>
    </citation>
    <scope>NUCLEOTIDE SEQUENCE [LARGE SCALE GENOMIC DNA]</scope>
    <source>
        <strain evidence="1 2">NRRL 30616</strain>
    </source>
</reference>
<evidence type="ECO:0000313" key="2">
    <source>
        <dbReference type="Proteomes" id="UP000182658"/>
    </source>
</evidence>
<name>A0A1J7I9E0_9PEZI</name>
<proteinExistence type="predicted"/>
<sequence length="151" mass="17618">MEKRVQSRPKRRHFLEVAERVVNKPMLKENELLDRWLLQAERRAENHQYGGRRVTEEYGVRYPPLSHSQLLAHVRAEAIEDRNSALTEEGSEVKLQHNGKHALDRRHLDEVEEETECCDDGEEDFESQELVDSPDIRFHSIGRSVPIVGLL</sequence>
<gene>
    <name evidence="1" type="ORF">CONLIGDRAFT_649021</name>
</gene>
<dbReference type="InParanoid" id="A0A1J7I9E0"/>
<accession>A0A1J7I9E0</accession>